<evidence type="ECO:0000259" key="3">
    <source>
        <dbReference type="PROSITE" id="PS50883"/>
    </source>
</evidence>
<feature type="domain" description="Response regulatory" evidence="2">
    <location>
        <begin position="3"/>
        <end position="119"/>
    </location>
</feature>
<dbReference type="CDD" id="cd01949">
    <property type="entry name" value="GGDEF"/>
    <property type="match status" value="1"/>
</dbReference>
<dbReference type="InterPro" id="IPR001789">
    <property type="entry name" value="Sig_transdc_resp-reg_receiver"/>
</dbReference>
<dbReference type="SMART" id="SM00267">
    <property type="entry name" value="GGDEF"/>
    <property type="match status" value="1"/>
</dbReference>
<dbReference type="RefSeq" id="WP_054465230.1">
    <property type="nucleotide sequence ID" value="NZ_CP159837.1"/>
</dbReference>
<dbReference type="Gene3D" id="3.40.50.2300">
    <property type="match status" value="1"/>
</dbReference>
<dbReference type="PANTHER" id="PTHR44757:SF2">
    <property type="entry name" value="BIOFILM ARCHITECTURE MAINTENANCE PROTEIN MBAA"/>
    <property type="match status" value="1"/>
</dbReference>
<dbReference type="AlphaFoldDB" id="A0AAU8J885"/>
<evidence type="ECO:0000259" key="4">
    <source>
        <dbReference type="PROSITE" id="PS50887"/>
    </source>
</evidence>
<dbReference type="PANTHER" id="PTHR44757">
    <property type="entry name" value="DIGUANYLATE CYCLASE DGCP"/>
    <property type="match status" value="1"/>
</dbReference>
<dbReference type="SMART" id="SM00052">
    <property type="entry name" value="EAL"/>
    <property type="match status" value="1"/>
</dbReference>
<name>A0AAU8J885_9CYAN</name>
<dbReference type="CDD" id="cd01948">
    <property type="entry name" value="EAL"/>
    <property type="match status" value="1"/>
</dbReference>
<dbReference type="NCBIfam" id="TIGR00254">
    <property type="entry name" value="GGDEF"/>
    <property type="match status" value="1"/>
</dbReference>
<evidence type="ECO:0000256" key="1">
    <source>
        <dbReference type="PROSITE-ProRule" id="PRU00169"/>
    </source>
</evidence>
<dbReference type="Pfam" id="PF00072">
    <property type="entry name" value="Response_reg"/>
    <property type="match status" value="1"/>
</dbReference>
<dbReference type="InterPro" id="IPR001633">
    <property type="entry name" value="EAL_dom"/>
</dbReference>
<dbReference type="PROSITE" id="PS50887">
    <property type="entry name" value="GGDEF"/>
    <property type="match status" value="1"/>
</dbReference>
<accession>A0AAU8J885</accession>
<dbReference type="PROSITE" id="PS50883">
    <property type="entry name" value="EAL"/>
    <property type="match status" value="1"/>
</dbReference>
<dbReference type="Gene3D" id="3.30.70.270">
    <property type="match status" value="1"/>
</dbReference>
<feature type="domain" description="EAL" evidence="3">
    <location>
        <begin position="320"/>
        <end position="574"/>
    </location>
</feature>
<evidence type="ECO:0000259" key="2">
    <source>
        <dbReference type="PROSITE" id="PS50110"/>
    </source>
</evidence>
<dbReference type="FunFam" id="3.20.20.450:FF:000001">
    <property type="entry name" value="Cyclic di-GMP phosphodiesterase yahA"/>
    <property type="match status" value="1"/>
</dbReference>
<dbReference type="SUPFAM" id="SSF55073">
    <property type="entry name" value="Nucleotide cyclase"/>
    <property type="match status" value="1"/>
</dbReference>
<dbReference type="GO" id="GO:0000160">
    <property type="term" value="P:phosphorelay signal transduction system"/>
    <property type="evidence" value="ECO:0007669"/>
    <property type="project" value="InterPro"/>
</dbReference>
<feature type="modified residue" description="4-aspartylphosphate" evidence="1">
    <location>
        <position position="52"/>
    </location>
</feature>
<dbReference type="SUPFAM" id="SSF52172">
    <property type="entry name" value="CheY-like"/>
    <property type="match status" value="1"/>
</dbReference>
<reference evidence="5" key="1">
    <citation type="submission" date="2024-07" db="EMBL/GenBank/DDBJ databases">
        <authorList>
            <person name="Kim Y.J."/>
            <person name="Jeong J.Y."/>
        </authorList>
    </citation>
    <scope>NUCLEOTIDE SEQUENCE</scope>
    <source>
        <strain evidence="5">GIHE-MW2</strain>
    </source>
</reference>
<protein>
    <submittedName>
        <fullName evidence="5">EAL domain-containing protein</fullName>
    </submittedName>
</protein>
<dbReference type="InterPro" id="IPR052155">
    <property type="entry name" value="Biofilm_reg_signaling"/>
</dbReference>
<dbReference type="InterPro" id="IPR035919">
    <property type="entry name" value="EAL_sf"/>
</dbReference>
<dbReference type="Gene3D" id="3.20.20.450">
    <property type="entry name" value="EAL domain"/>
    <property type="match status" value="1"/>
</dbReference>
<dbReference type="InterPro" id="IPR029787">
    <property type="entry name" value="Nucleotide_cyclase"/>
</dbReference>
<dbReference type="InterPro" id="IPR011006">
    <property type="entry name" value="CheY-like_superfamily"/>
</dbReference>
<dbReference type="Pfam" id="PF00563">
    <property type="entry name" value="EAL"/>
    <property type="match status" value="1"/>
</dbReference>
<keyword evidence="1" id="KW-0597">Phosphoprotein</keyword>
<dbReference type="InterPro" id="IPR000160">
    <property type="entry name" value="GGDEF_dom"/>
</dbReference>
<evidence type="ECO:0000313" key="5">
    <source>
        <dbReference type="EMBL" id="XCM35356.1"/>
    </source>
</evidence>
<feature type="domain" description="GGDEF" evidence="4">
    <location>
        <begin position="173"/>
        <end position="311"/>
    </location>
</feature>
<dbReference type="SMART" id="SM00448">
    <property type="entry name" value="REC"/>
    <property type="match status" value="1"/>
</dbReference>
<dbReference type="EMBL" id="CP159837">
    <property type="protein sequence ID" value="XCM35356.1"/>
    <property type="molecule type" value="Genomic_DNA"/>
</dbReference>
<dbReference type="Pfam" id="PF00990">
    <property type="entry name" value="GGDEF"/>
    <property type="match status" value="1"/>
</dbReference>
<organism evidence="5">
    <name type="scientific">Planktothricoides raciborskii GIHE-MW2</name>
    <dbReference type="NCBI Taxonomy" id="2792601"/>
    <lineage>
        <taxon>Bacteria</taxon>
        <taxon>Bacillati</taxon>
        <taxon>Cyanobacteriota</taxon>
        <taxon>Cyanophyceae</taxon>
        <taxon>Oscillatoriophycideae</taxon>
        <taxon>Oscillatoriales</taxon>
        <taxon>Oscillatoriaceae</taxon>
        <taxon>Planktothricoides</taxon>
    </lineage>
</organism>
<dbReference type="SUPFAM" id="SSF141868">
    <property type="entry name" value="EAL domain-like"/>
    <property type="match status" value="1"/>
</dbReference>
<dbReference type="InterPro" id="IPR043128">
    <property type="entry name" value="Rev_trsase/Diguanyl_cyclase"/>
</dbReference>
<dbReference type="PROSITE" id="PS50110">
    <property type="entry name" value="RESPONSE_REGULATORY"/>
    <property type="match status" value="1"/>
</dbReference>
<dbReference type="CDD" id="cd17574">
    <property type="entry name" value="REC_OmpR"/>
    <property type="match status" value="1"/>
</dbReference>
<sequence length="583" mass="65493">MNKILVIEDEEIVRSNIVEILESGDFEAIGAENGRRGIEIAVKNLPNLIICDVTMPELDGYGVLKLLRQNSSTKTIPFIFLTARADKTDIRTGMNLGADDYLTKPFRRTELLTAVTARLAKHQAMTERYHDQLEVAQKELIHSLYYDRLTNLPNQLLLREKFDESLLQKGSGQPPSILVMAIDRFYRIVESLGYASGDRLIQNVAHRLITCVDFGDTVARLNTDQFAIILASENQQSLELTEQASQVAQRIIERLSKPITLDQHKISLSASIGIALSPKDGEDIDELMQHAEAALSYAKQLGGNQFQFYSPNIQAVSVELLNLETNLRYALERSQFQIYYQPQVDLTSGRIIGAEALLRWMLPEQGLISPGQFIPLAEQNGLIVPIGEWVLQTACQQVKTWQDRGLPPLRIAVNLSVRQFNQPDLTEKIVNILTDTKLEPQYLELELTESMLVDNIKLATTHLKKLKALGISISLDDFGTGYSSLGYLQNFNLDILKIDRCFVTDINTNEKNATITKAIISMAHGLNLHVIAEGVETEAELEFLREQKCNTIQGYFFSPPVPGDKLEEMLKNGTKLKLPSRVE</sequence>
<gene>
    <name evidence="5" type="ORF">ABWT76_004029</name>
</gene>
<proteinExistence type="predicted"/>